<proteinExistence type="inferred from homology"/>
<dbReference type="Pfam" id="PF08623">
    <property type="entry name" value="TIP120"/>
    <property type="match status" value="1"/>
</dbReference>
<evidence type="ECO:0000313" key="8">
    <source>
        <dbReference type="EMBL" id="CAD6251761.1"/>
    </source>
</evidence>
<dbReference type="InterPro" id="IPR016024">
    <property type="entry name" value="ARM-type_fold"/>
</dbReference>
<dbReference type="FunFam" id="1.25.10.10:FF:000242">
    <property type="entry name" value="Cullin-associated NEDD8-dissociated protein 1"/>
    <property type="match status" value="1"/>
</dbReference>
<evidence type="ECO:0000256" key="5">
    <source>
        <dbReference type="ARBA" id="ARBA00042178"/>
    </source>
</evidence>
<sequence>MAYRLISLSMRMLEQNKTNTANSSACRWAKELSSDLIVSSESMSEKDNAQIMNWKLPPARFVKINVDTTFKAESQQIATGVVIRDENGQVLAAKCKWYGSIPNILSVEAYAATDGAVLMDLLNRPKDIVEFSEVCALMTGKDKDYRYMATSDLLSELNKESFKADQDLEPKLTITVLQQLEDASGDVSGLAVKCLAPLVKKVGEDRVEEMTNKLCVKLINGKDQHRDTASIALKTIIAEVTTPSLAEKILLSLAPQLIKGVNTAKGAEIKCECLDILADVLHRFGNLITKDHEYMLTALLSQLGSNQASVRKKSISCIASLAPSLSDDLLAKATLQVVQLLKNRGAKSEITRTNIQMIGSLSRSVGYRFGPHLTETVPLLISYCTSASENDEELREYSLQALESFMLRCPRDISPYCEGILNLALEYVSYDPNFTDSMDEDTDEEGQEEDDDDESANEYTDDEDASWKVRRASAKCLSAIIVCRPEMLSKMYLEACPKLIERFREREENVKMDIFNTFIELLRQTGNVTKGQGDIDESSPRWLLKQEVPKVVKSINRQLREKSIKTKVGAFSVLKELVVVLPDCLADHFGSLVPGIEKALNDKSSTSNLKIEALVFTRLVMASHSPSVFHPYIKTSSVDFRPYIHPIYNAILGRLANQDQDQEVKECAISCMSLVVSTFGDGLQRELPACLPILVDRMGNEITRLTAVKAFSVIANSPLRIDLSCVLDHVVSELTAFLRKADRALRQATLGTLNSLVVTYGGQIGSSSYETIIVELSTLISDMDLHMTALALELCCTIMVDRKSIKNVGLAVRNKVLPQALVLIRSALLQGQALQALQRFFASLVQSANTSFDALLDSLISAAKPSQSGSLAKQALSSIAKCVAVLCLAAGDQKCASTIEMLKGILKDDSTTNSAKQHMALLCLGEIGRRKDLSNHVQIENIVIESFQSPFEEIKSAASYALGNIAVGNLSKYLPFILDQIDNQQKKQYLLLHSLKEVIVRQSVDHTGQSELQDSNIEKILALLFNHCESEEEGVRNVVAECLGKIALIEPKKLVPALKVRTSSPAANTRATVAIAIKYSIVERPEKIDEIMYSEISTFLMLIKDSDRHVRRAAVLALSTAAHNKPNLIKGLLPELLPLLYDQTVIKQELIRTVDLGPFKHVVDDGLELRKAAFECVDTLLDSCLDQVNPSSFIVPFLLSGLGDHYDVKMPCHLILSKLADKCPSAVLAVLDSIVEPIEKTISHKPKGDAVKQEVDRNEDMIRSALRAISSLSRISGSDYSLRFKNLMNKITTTPALAEKYNSVRSE</sequence>
<evidence type="ECO:0000256" key="1">
    <source>
        <dbReference type="ARBA" id="ARBA00007657"/>
    </source>
</evidence>
<reference evidence="8" key="1">
    <citation type="submission" date="2020-10" db="EMBL/GenBank/DDBJ databases">
        <authorList>
            <person name="Han B."/>
            <person name="Lu T."/>
            <person name="Zhao Q."/>
            <person name="Huang X."/>
            <person name="Zhao Y."/>
        </authorList>
    </citation>
    <scope>NUCLEOTIDE SEQUENCE</scope>
</reference>
<feature type="domain" description="TATA-binding protein interacting (TIP20)" evidence="7">
    <location>
        <begin position="1128"/>
        <end position="1291"/>
    </location>
</feature>
<dbReference type="EMBL" id="CAJGYO010000008">
    <property type="protein sequence ID" value="CAD6251761.1"/>
    <property type="molecule type" value="Genomic_DNA"/>
</dbReference>
<dbReference type="OrthoDB" id="6260732at2759"/>
<comment type="similarity">
    <text evidence="1">Belongs to the CAND family.</text>
</comment>
<keyword evidence="9" id="KW-1185">Reference proteome</keyword>
<dbReference type="SUPFAM" id="SSF48371">
    <property type="entry name" value="ARM repeat"/>
    <property type="match status" value="1"/>
</dbReference>
<dbReference type="InterPro" id="IPR011989">
    <property type="entry name" value="ARM-like"/>
</dbReference>
<feature type="region of interest" description="Disordered" evidence="6">
    <location>
        <begin position="434"/>
        <end position="464"/>
    </location>
</feature>
<dbReference type="GO" id="GO:0010265">
    <property type="term" value="P:SCF complex assembly"/>
    <property type="evidence" value="ECO:0007669"/>
    <property type="project" value="InterPro"/>
</dbReference>
<accession>A0A811Q6Z5</accession>
<evidence type="ECO:0000256" key="6">
    <source>
        <dbReference type="SAM" id="MobiDB-lite"/>
    </source>
</evidence>
<dbReference type="InterPro" id="IPR039852">
    <property type="entry name" value="CAND1/CAND2"/>
</dbReference>
<protein>
    <recommendedName>
        <fullName evidence="4">Cullin-associated NEDD8-dissociated protein 1</fullName>
    </recommendedName>
    <alternativeName>
        <fullName evidence="5">Cullin-associated and neddylation-dissociated protein 1</fullName>
    </alternativeName>
</protein>
<feature type="compositionally biased region" description="Acidic residues" evidence="6">
    <location>
        <begin position="437"/>
        <end position="464"/>
    </location>
</feature>
<keyword evidence="3" id="KW-0833">Ubl conjugation pathway</keyword>
<comment type="caution">
    <text evidence="8">The sequence shown here is derived from an EMBL/GenBank/DDBJ whole genome shotgun (WGS) entry which is preliminary data.</text>
</comment>
<dbReference type="Gene3D" id="1.25.10.10">
    <property type="entry name" value="Leucine-rich Repeat Variant"/>
    <property type="match status" value="2"/>
</dbReference>
<dbReference type="Pfam" id="PF25782">
    <property type="entry name" value="TPR_CAND1"/>
    <property type="match status" value="2"/>
</dbReference>
<dbReference type="PANTHER" id="PTHR12696">
    <property type="entry name" value="TIP120"/>
    <property type="match status" value="1"/>
</dbReference>
<evidence type="ECO:0000256" key="2">
    <source>
        <dbReference type="ARBA" id="ARBA00022737"/>
    </source>
</evidence>
<gene>
    <name evidence="8" type="ORF">NCGR_LOCUS35498</name>
</gene>
<evidence type="ECO:0000256" key="4">
    <source>
        <dbReference type="ARBA" id="ARBA00040131"/>
    </source>
</evidence>
<name>A0A811Q6Z5_9POAL</name>
<dbReference type="Proteomes" id="UP000604825">
    <property type="component" value="Unassembled WGS sequence"/>
</dbReference>
<evidence type="ECO:0000256" key="3">
    <source>
        <dbReference type="ARBA" id="ARBA00022786"/>
    </source>
</evidence>
<evidence type="ECO:0000313" key="9">
    <source>
        <dbReference type="Proteomes" id="UP000604825"/>
    </source>
</evidence>
<dbReference type="InterPro" id="IPR013932">
    <property type="entry name" value="TATA-bd_TIP120"/>
</dbReference>
<keyword evidence="2" id="KW-0677">Repeat</keyword>
<evidence type="ECO:0000259" key="7">
    <source>
        <dbReference type="Pfam" id="PF08623"/>
    </source>
</evidence>
<organism evidence="8 9">
    <name type="scientific">Miscanthus lutarioriparius</name>
    <dbReference type="NCBI Taxonomy" id="422564"/>
    <lineage>
        <taxon>Eukaryota</taxon>
        <taxon>Viridiplantae</taxon>
        <taxon>Streptophyta</taxon>
        <taxon>Embryophyta</taxon>
        <taxon>Tracheophyta</taxon>
        <taxon>Spermatophyta</taxon>
        <taxon>Magnoliopsida</taxon>
        <taxon>Liliopsida</taxon>
        <taxon>Poales</taxon>
        <taxon>Poaceae</taxon>
        <taxon>PACMAD clade</taxon>
        <taxon>Panicoideae</taxon>
        <taxon>Andropogonodae</taxon>
        <taxon>Andropogoneae</taxon>
        <taxon>Saccharinae</taxon>
        <taxon>Miscanthus</taxon>
    </lineage>
</organism>